<dbReference type="EMBL" id="GBHO01011883">
    <property type="protein sequence ID" value="JAG31721.1"/>
    <property type="molecule type" value="Transcribed_RNA"/>
</dbReference>
<dbReference type="PANTHER" id="PTHR33481">
    <property type="entry name" value="REVERSE TRANSCRIPTASE"/>
    <property type="match status" value="1"/>
</dbReference>
<evidence type="ECO:0000313" key="2">
    <source>
        <dbReference type="EMBL" id="JAG31721.1"/>
    </source>
</evidence>
<evidence type="ECO:0000259" key="1">
    <source>
        <dbReference type="PROSITE" id="PS50878"/>
    </source>
</evidence>
<gene>
    <name evidence="2" type="primary">pol_18</name>
    <name evidence="2" type="ORF">CM83_102799</name>
</gene>
<dbReference type="PROSITE" id="PS50878">
    <property type="entry name" value="RT_POL"/>
    <property type="match status" value="1"/>
</dbReference>
<dbReference type="GO" id="GO:0003964">
    <property type="term" value="F:RNA-directed DNA polymerase activity"/>
    <property type="evidence" value="ECO:0007669"/>
    <property type="project" value="UniProtKB-KW"/>
</dbReference>
<dbReference type="InterPro" id="IPR043502">
    <property type="entry name" value="DNA/RNA_pol_sf"/>
</dbReference>
<feature type="domain" description="Reverse transcriptase" evidence="1">
    <location>
        <begin position="1"/>
        <end position="245"/>
    </location>
</feature>
<dbReference type="InterPro" id="IPR000477">
    <property type="entry name" value="RT_dom"/>
</dbReference>
<dbReference type="PANTHER" id="PTHR33481:SF1">
    <property type="entry name" value="ENDONUCLEASE_EXONUCLEASE_PHOSPHATASE DOMAIN-CONTAINING PROTEIN-RELATED"/>
    <property type="match status" value="1"/>
</dbReference>
<dbReference type="CDD" id="cd01650">
    <property type="entry name" value="RT_nLTR_like"/>
    <property type="match status" value="1"/>
</dbReference>
<proteinExistence type="predicted"/>
<feature type="non-terminal residue" evidence="2">
    <location>
        <position position="277"/>
    </location>
</feature>
<keyword evidence="2" id="KW-0695">RNA-directed DNA polymerase</keyword>
<organism evidence="2">
    <name type="scientific">Lygus hesperus</name>
    <name type="common">Western plant bug</name>
    <dbReference type="NCBI Taxonomy" id="30085"/>
    <lineage>
        <taxon>Eukaryota</taxon>
        <taxon>Metazoa</taxon>
        <taxon>Ecdysozoa</taxon>
        <taxon>Arthropoda</taxon>
        <taxon>Hexapoda</taxon>
        <taxon>Insecta</taxon>
        <taxon>Pterygota</taxon>
        <taxon>Neoptera</taxon>
        <taxon>Paraneoptera</taxon>
        <taxon>Hemiptera</taxon>
        <taxon>Heteroptera</taxon>
        <taxon>Panheteroptera</taxon>
        <taxon>Cimicomorpha</taxon>
        <taxon>Miridae</taxon>
        <taxon>Mirini</taxon>
        <taxon>Lygus</taxon>
    </lineage>
</organism>
<protein>
    <submittedName>
        <fullName evidence="2">RNA-directed DNA polymerase from mobile element jockey</fullName>
    </submittedName>
</protein>
<reference evidence="2" key="1">
    <citation type="journal article" date="2014" name="PLoS ONE">
        <title>Transcriptome-Based Identification of ABC Transporters in the Western Tarnished Plant Bug Lygus hesperus.</title>
        <authorList>
            <person name="Hull J.J."/>
            <person name="Chaney K."/>
            <person name="Geib S.M."/>
            <person name="Fabrick J.A."/>
            <person name="Brent C.S."/>
            <person name="Walsh D."/>
            <person name="Lavine L.C."/>
        </authorList>
    </citation>
    <scope>NUCLEOTIDE SEQUENCE</scope>
</reference>
<dbReference type="Pfam" id="PF00078">
    <property type="entry name" value="RVT_1"/>
    <property type="match status" value="1"/>
</dbReference>
<dbReference type="AlphaFoldDB" id="A0A0A9YJB1"/>
<name>A0A0A9YJB1_LYGHE</name>
<keyword evidence="2" id="KW-0808">Transferase</keyword>
<feature type="non-terminal residue" evidence="2">
    <location>
        <position position="1"/>
    </location>
</feature>
<keyword evidence="2" id="KW-0548">Nucleotidyltransferase</keyword>
<accession>A0A0A9YJB1</accession>
<sequence>KKASVLNVTSSDIRPLALISCVVKLLNSILKWRIELHLAEQEILPSYMHGFRRRHGTDHNLVTMYNDTTCGRLQGTSTLALFLDVSGAFNRVNIGTLVDIMFSMSFPEYIIRWIHSFFTWKTYFDGSNTIICNNGLDQGSVLSPVLFNIYTARLNQNIQFTTLSTYADDIALYTTGSKLADNLQNLQTDFNTLINNLSALSLEINPRKSSLVNFSSRQNHIPLKIRANGDEICQSKTVKYLGLQLDQLNNGKAHTSYIKQRVQKDLQALTFLKGSSW</sequence>
<dbReference type="SUPFAM" id="SSF56672">
    <property type="entry name" value="DNA/RNA polymerases"/>
    <property type="match status" value="1"/>
</dbReference>
<reference evidence="2" key="2">
    <citation type="submission" date="2014-07" db="EMBL/GenBank/DDBJ databases">
        <authorList>
            <person name="Hull J."/>
        </authorList>
    </citation>
    <scope>NUCLEOTIDE SEQUENCE</scope>
</reference>